<accession>A0A0N0NH67</accession>
<dbReference type="GO" id="GO:0005524">
    <property type="term" value="F:ATP binding"/>
    <property type="evidence" value="ECO:0007669"/>
    <property type="project" value="UniProtKB-KW"/>
</dbReference>
<keyword evidence="2" id="KW-0067">ATP-binding</keyword>
<name>A0A0N0NH67_9EURO</name>
<protein>
    <submittedName>
        <fullName evidence="4">T-complex protein 1 subunit gamma</fullName>
    </submittedName>
</protein>
<dbReference type="Pfam" id="PF00118">
    <property type="entry name" value="Cpn60_TCP1"/>
    <property type="match status" value="1"/>
</dbReference>
<comment type="caution">
    <text evidence="4">The sequence shown here is derived from an EMBL/GenBank/DDBJ whole genome shotgun (WGS) entry which is preliminary data.</text>
</comment>
<reference evidence="4 5" key="1">
    <citation type="submission" date="2015-06" db="EMBL/GenBank/DDBJ databases">
        <title>Draft genome of the ant-associated black yeast Phialophora attae CBS 131958.</title>
        <authorList>
            <person name="Moreno L.F."/>
            <person name="Stielow B.J."/>
            <person name="de Hoog S."/>
            <person name="Vicente V.A."/>
            <person name="Weiss V.A."/>
            <person name="de Vries M."/>
            <person name="Cruz L.M."/>
            <person name="Souza E.M."/>
        </authorList>
    </citation>
    <scope>NUCLEOTIDE SEQUENCE [LARGE SCALE GENOMIC DNA]</scope>
    <source>
        <strain evidence="4 5">CBS 131958</strain>
    </source>
</reference>
<gene>
    <name evidence="4" type="ORF">AB675_7424</name>
</gene>
<dbReference type="SUPFAM" id="SSF48592">
    <property type="entry name" value="GroEL equatorial domain-like"/>
    <property type="match status" value="1"/>
</dbReference>
<sequence length="101" mass="10595">MEVIPRTLIENCGGSPIRILTQLRSKHAEKQHSWGVDCDTGSIIDEKKEGGIWEPTAVKMQSIKTAVESACLLLRVDEICGAKSAQQGGGNMGAGGGGGDD</sequence>
<evidence type="ECO:0000256" key="1">
    <source>
        <dbReference type="ARBA" id="ARBA00022741"/>
    </source>
</evidence>
<dbReference type="OrthoDB" id="10248520at2759"/>
<dbReference type="EMBL" id="LFJN01000066">
    <property type="protein sequence ID" value="KPI34331.1"/>
    <property type="molecule type" value="Genomic_DNA"/>
</dbReference>
<evidence type="ECO:0000256" key="3">
    <source>
        <dbReference type="ARBA" id="ARBA00023186"/>
    </source>
</evidence>
<dbReference type="GeneID" id="28739672"/>
<dbReference type="STRING" id="1664694.A0A0N0NH67"/>
<dbReference type="InterPro" id="IPR027413">
    <property type="entry name" value="GROEL-like_equatorial_sf"/>
</dbReference>
<dbReference type="RefSeq" id="XP_017994294.1">
    <property type="nucleotide sequence ID" value="XM_018147792.1"/>
</dbReference>
<organism evidence="4 5">
    <name type="scientific">Cyphellophora attinorum</name>
    <dbReference type="NCBI Taxonomy" id="1664694"/>
    <lineage>
        <taxon>Eukaryota</taxon>
        <taxon>Fungi</taxon>
        <taxon>Dikarya</taxon>
        <taxon>Ascomycota</taxon>
        <taxon>Pezizomycotina</taxon>
        <taxon>Eurotiomycetes</taxon>
        <taxon>Chaetothyriomycetidae</taxon>
        <taxon>Chaetothyriales</taxon>
        <taxon>Cyphellophoraceae</taxon>
        <taxon>Cyphellophora</taxon>
    </lineage>
</organism>
<dbReference type="VEuPathDB" id="FungiDB:AB675_7424"/>
<proteinExistence type="predicted"/>
<dbReference type="PANTHER" id="PTHR11353">
    <property type="entry name" value="CHAPERONIN"/>
    <property type="match status" value="1"/>
</dbReference>
<dbReference type="InterPro" id="IPR002423">
    <property type="entry name" value="Cpn60/GroEL/TCP-1"/>
</dbReference>
<dbReference type="GO" id="GO:0140662">
    <property type="term" value="F:ATP-dependent protein folding chaperone"/>
    <property type="evidence" value="ECO:0007669"/>
    <property type="project" value="InterPro"/>
</dbReference>
<evidence type="ECO:0000313" key="4">
    <source>
        <dbReference type="EMBL" id="KPI34331.1"/>
    </source>
</evidence>
<keyword evidence="5" id="KW-1185">Reference proteome</keyword>
<dbReference type="AlphaFoldDB" id="A0A0N0NH67"/>
<keyword evidence="1" id="KW-0547">Nucleotide-binding</keyword>
<evidence type="ECO:0000313" key="5">
    <source>
        <dbReference type="Proteomes" id="UP000038010"/>
    </source>
</evidence>
<evidence type="ECO:0000256" key="2">
    <source>
        <dbReference type="ARBA" id="ARBA00022840"/>
    </source>
</evidence>
<dbReference type="InterPro" id="IPR017998">
    <property type="entry name" value="Chaperone_TCP-1"/>
</dbReference>
<dbReference type="Gene3D" id="1.10.560.10">
    <property type="entry name" value="GroEL-like equatorial domain"/>
    <property type="match status" value="1"/>
</dbReference>
<dbReference type="Proteomes" id="UP000038010">
    <property type="component" value="Unassembled WGS sequence"/>
</dbReference>
<keyword evidence="3" id="KW-0143">Chaperone</keyword>